<keyword evidence="4" id="KW-0456">Lyase</keyword>
<evidence type="ECO:0000256" key="5">
    <source>
        <dbReference type="SAM" id="MobiDB-lite"/>
    </source>
</evidence>
<keyword evidence="4" id="KW-0479">Metal-binding</keyword>
<name>A0A8J8W7G2_9EURO</name>
<evidence type="ECO:0000256" key="4">
    <source>
        <dbReference type="RuleBase" id="RU366034"/>
    </source>
</evidence>
<accession>A0A8J8W7G2</accession>
<dbReference type="InterPro" id="IPR008949">
    <property type="entry name" value="Isoprenoid_synthase_dom_sf"/>
</dbReference>
<evidence type="ECO:0000256" key="1">
    <source>
        <dbReference type="ARBA" id="ARBA00001946"/>
    </source>
</evidence>
<protein>
    <recommendedName>
        <fullName evidence="4">Terpene synthase</fullName>
        <ecNumber evidence="4">4.2.3.-</ecNumber>
    </recommendedName>
</protein>
<dbReference type="InterPro" id="IPR034686">
    <property type="entry name" value="Terpene_cyclase-like_2"/>
</dbReference>
<dbReference type="Gene3D" id="1.10.600.10">
    <property type="entry name" value="Farnesyl Diphosphate Synthase"/>
    <property type="match status" value="1"/>
</dbReference>
<dbReference type="EMBL" id="WIWV01000008">
    <property type="protein sequence ID" value="KAF7719131.1"/>
    <property type="molecule type" value="Genomic_DNA"/>
</dbReference>
<evidence type="ECO:0000313" key="7">
    <source>
        <dbReference type="Proteomes" id="UP000631181"/>
    </source>
</evidence>
<dbReference type="Proteomes" id="UP000631181">
    <property type="component" value="Unassembled WGS sequence"/>
</dbReference>
<reference evidence="6" key="1">
    <citation type="journal article" date="2020" name="Front. Microbiol.">
        <title>Gene regulatory networks of Penicillium echinulatum 2HH and Penicillium oxalicum 114-2 inferred by a computational biology approach.</title>
        <authorList>
            <person name="Lenz A.R."/>
            <person name="Galan-Vasquez E."/>
            <person name="Balbinot E."/>
            <person name="De Abreu F.P."/>
            <person name="De Oliveira N.S."/>
            <person name="Da Rosa L.O."/>
            <person name="De Avila E Silva S."/>
            <person name="Camassola M."/>
            <person name="Dillon A.J.P."/>
            <person name="Perez-Rueda E."/>
        </authorList>
    </citation>
    <scope>NUCLEOTIDE SEQUENCE</scope>
    <source>
        <strain evidence="6">S1M29</strain>
    </source>
</reference>
<evidence type="ECO:0000256" key="3">
    <source>
        <dbReference type="ARBA" id="ARBA00022842"/>
    </source>
</evidence>
<evidence type="ECO:0000256" key="2">
    <source>
        <dbReference type="ARBA" id="ARBA00006333"/>
    </source>
</evidence>
<proteinExistence type="inferred from homology"/>
<dbReference type="GO" id="GO:0008299">
    <property type="term" value="P:isoprenoid biosynthetic process"/>
    <property type="evidence" value="ECO:0007669"/>
    <property type="project" value="UniProtKB-ARBA"/>
</dbReference>
<dbReference type="GO" id="GO:0010333">
    <property type="term" value="F:terpene synthase activity"/>
    <property type="evidence" value="ECO:0007669"/>
    <property type="project" value="InterPro"/>
</dbReference>
<dbReference type="PANTHER" id="PTHR35201">
    <property type="entry name" value="TERPENE SYNTHASE"/>
    <property type="match status" value="1"/>
</dbReference>
<dbReference type="EC" id="4.2.3.-" evidence="4"/>
<keyword evidence="3 4" id="KW-0460">Magnesium</keyword>
<dbReference type="AlphaFoldDB" id="A0A8J8W7G2"/>
<dbReference type="OrthoDB" id="2861623at2759"/>
<dbReference type="PANTHER" id="PTHR35201:SF4">
    <property type="entry name" value="BETA-PINACENE SYNTHASE-RELATED"/>
    <property type="match status" value="1"/>
</dbReference>
<organism evidence="6 7">
    <name type="scientific">Penicillium ucsense</name>
    <dbReference type="NCBI Taxonomy" id="2839758"/>
    <lineage>
        <taxon>Eukaryota</taxon>
        <taxon>Fungi</taxon>
        <taxon>Dikarya</taxon>
        <taxon>Ascomycota</taxon>
        <taxon>Pezizomycotina</taxon>
        <taxon>Eurotiomycetes</taxon>
        <taxon>Eurotiomycetidae</taxon>
        <taxon>Eurotiales</taxon>
        <taxon>Aspergillaceae</taxon>
        <taxon>Penicillium</taxon>
    </lineage>
</organism>
<comment type="caution">
    <text evidence="6">The sequence shown here is derived from an EMBL/GenBank/DDBJ whole genome shotgun (WGS) entry which is preliminary data.</text>
</comment>
<sequence length="230" mass="26343">MLRYISSLTNVDSLFKDDQEVPSIKKYWERREATAGAFCVIATIPFAYGVDVDKSVYDNPVMYELWRHASSFVHISNDMFSFRKELMDDQYENLIPVLMLNYNINCNVAMQKGYDFLRIEAIGLRLSIEMLPSSSETLSPAVSNAFIRGCFDTAMDLAHWSYSGARYLKGCKRNNDNTISFTIHRQRQLEKETKTHYELVESKLPSNTGDSSVLDKMRSMAPKPQRAATS</sequence>
<dbReference type="Pfam" id="PF19086">
    <property type="entry name" value="Terpene_syn_C_2"/>
    <property type="match status" value="1"/>
</dbReference>
<dbReference type="GO" id="GO:0046872">
    <property type="term" value="F:metal ion binding"/>
    <property type="evidence" value="ECO:0007669"/>
    <property type="project" value="UniProtKB-KW"/>
</dbReference>
<dbReference type="SUPFAM" id="SSF48576">
    <property type="entry name" value="Terpenoid synthases"/>
    <property type="match status" value="1"/>
</dbReference>
<comment type="cofactor">
    <cofactor evidence="1 4">
        <name>Mg(2+)</name>
        <dbReference type="ChEBI" id="CHEBI:18420"/>
    </cofactor>
</comment>
<comment type="similarity">
    <text evidence="2 4">Belongs to the terpene synthase family.</text>
</comment>
<evidence type="ECO:0000313" key="6">
    <source>
        <dbReference type="EMBL" id="KAF7719131.1"/>
    </source>
</evidence>
<gene>
    <name evidence="6" type="ORF">PECM_008060</name>
</gene>
<keyword evidence="7" id="KW-1185">Reference proteome</keyword>
<feature type="region of interest" description="Disordered" evidence="5">
    <location>
        <begin position="202"/>
        <end position="230"/>
    </location>
</feature>